<dbReference type="EMBL" id="JBGOSP010000002">
    <property type="protein sequence ID" value="MFA3835574.1"/>
    <property type="molecule type" value="Genomic_DNA"/>
</dbReference>
<evidence type="ECO:0000313" key="3">
    <source>
        <dbReference type="Proteomes" id="UP001571476"/>
    </source>
</evidence>
<feature type="compositionally biased region" description="Basic and acidic residues" evidence="1">
    <location>
        <begin position="134"/>
        <end position="147"/>
    </location>
</feature>
<protein>
    <submittedName>
        <fullName evidence="2">Uncharacterized protein</fullName>
    </submittedName>
</protein>
<accession>A0ABV4SEH4</accession>
<proteinExistence type="predicted"/>
<dbReference type="RefSeq" id="WP_372561559.1">
    <property type="nucleotide sequence ID" value="NZ_JBGOSP010000002.1"/>
</dbReference>
<gene>
    <name evidence="2" type="ORF">ACEG43_05165</name>
</gene>
<dbReference type="InterPro" id="IPR023198">
    <property type="entry name" value="PGP-like_dom2"/>
</dbReference>
<dbReference type="SUPFAM" id="SSF56784">
    <property type="entry name" value="HAD-like"/>
    <property type="match status" value="1"/>
</dbReference>
<feature type="region of interest" description="Disordered" evidence="1">
    <location>
        <begin position="133"/>
        <end position="201"/>
    </location>
</feature>
<reference evidence="2 3" key="1">
    <citation type="submission" date="2024-08" db="EMBL/GenBank/DDBJ databases">
        <title>Genome sequence of Streptomyces aureus CACIA-1.46HGO.</title>
        <authorList>
            <person name="Evangelista-Martinez Z."/>
        </authorList>
    </citation>
    <scope>NUCLEOTIDE SEQUENCE [LARGE SCALE GENOMIC DNA]</scope>
    <source>
        <strain evidence="2 3">CACIA-1.46HGO</strain>
    </source>
</reference>
<comment type="caution">
    <text evidence="2">The sequence shown here is derived from an EMBL/GenBank/DDBJ whole genome shotgun (WGS) entry which is preliminary data.</text>
</comment>
<name>A0ABV4SEH4_9ACTN</name>
<dbReference type="InterPro" id="IPR023214">
    <property type="entry name" value="HAD_sf"/>
</dbReference>
<keyword evidence="3" id="KW-1185">Reference proteome</keyword>
<feature type="compositionally biased region" description="Basic residues" evidence="1">
    <location>
        <begin position="187"/>
        <end position="196"/>
    </location>
</feature>
<feature type="compositionally biased region" description="Low complexity" evidence="1">
    <location>
        <begin position="150"/>
        <end position="164"/>
    </location>
</feature>
<evidence type="ECO:0000256" key="1">
    <source>
        <dbReference type="SAM" id="MobiDB-lite"/>
    </source>
</evidence>
<dbReference type="Proteomes" id="UP001571476">
    <property type="component" value="Unassembled WGS sequence"/>
</dbReference>
<dbReference type="Gene3D" id="1.10.150.240">
    <property type="entry name" value="Putative phosphatase, domain 2"/>
    <property type="match status" value="1"/>
</dbReference>
<sequence length="234" mass="24375">MPVVTLFHADGPPLVMSYRHPIAWTSALADCGHRRAMARIDGVSGTCDDELLDHVPANSEDCDGAGAVGTANQALFSPLWFHMRALAGASGLLRTLKRRGWTIILAFSASARDLVVRWCVLDADDVIDAGTRAEGVDTGKPAPDRRPVAPKKAGVGPAQAPAAGYNPTGRAGCGPGQGAVCSGAVPRTRRAGPARGRRPEGHVGVAGHLDCVYGGALADPARHAPEFVWPHCRG</sequence>
<organism evidence="2 3">
    <name type="scientific">Streptomyces aureus</name>
    <dbReference type="NCBI Taxonomy" id="193461"/>
    <lineage>
        <taxon>Bacteria</taxon>
        <taxon>Bacillati</taxon>
        <taxon>Actinomycetota</taxon>
        <taxon>Actinomycetes</taxon>
        <taxon>Kitasatosporales</taxon>
        <taxon>Streptomycetaceae</taxon>
        <taxon>Streptomyces</taxon>
    </lineage>
</organism>
<dbReference type="Gene3D" id="3.40.50.1000">
    <property type="entry name" value="HAD superfamily/HAD-like"/>
    <property type="match status" value="1"/>
</dbReference>
<dbReference type="InterPro" id="IPR036412">
    <property type="entry name" value="HAD-like_sf"/>
</dbReference>
<evidence type="ECO:0000313" key="2">
    <source>
        <dbReference type="EMBL" id="MFA3835574.1"/>
    </source>
</evidence>